<dbReference type="EMBL" id="AMZN01000003">
    <property type="protein sequence ID" value="ELR73710.1"/>
    <property type="molecule type" value="Genomic_DNA"/>
</dbReference>
<name>L8JY62_9BACT</name>
<evidence type="ECO:0000313" key="2">
    <source>
        <dbReference type="EMBL" id="ELR73710.1"/>
    </source>
</evidence>
<feature type="compositionally biased region" description="Basic and acidic residues" evidence="1">
    <location>
        <begin position="33"/>
        <end position="43"/>
    </location>
</feature>
<organism evidence="2 3">
    <name type="scientific">Fulvivirga imtechensis AK7</name>
    <dbReference type="NCBI Taxonomy" id="1237149"/>
    <lineage>
        <taxon>Bacteria</taxon>
        <taxon>Pseudomonadati</taxon>
        <taxon>Bacteroidota</taxon>
        <taxon>Cytophagia</taxon>
        <taxon>Cytophagales</taxon>
        <taxon>Fulvivirgaceae</taxon>
        <taxon>Fulvivirga</taxon>
    </lineage>
</organism>
<feature type="compositionally biased region" description="Polar residues" evidence="1">
    <location>
        <begin position="1"/>
        <end position="10"/>
    </location>
</feature>
<gene>
    <name evidence="2" type="ORF">C900_02114</name>
</gene>
<dbReference type="AlphaFoldDB" id="L8JY62"/>
<evidence type="ECO:0000256" key="1">
    <source>
        <dbReference type="SAM" id="MobiDB-lite"/>
    </source>
</evidence>
<keyword evidence="3" id="KW-1185">Reference proteome</keyword>
<dbReference type="Proteomes" id="UP000011135">
    <property type="component" value="Unassembled WGS sequence"/>
</dbReference>
<protein>
    <submittedName>
        <fullName evidence="2">Uncharacterized protein</fullName>
    </submittedName>
</protein>
<comment type="caution">
    <text evidence="2">The sequence shown here is derived from an EMBL/GenBank/DDBJ whole genome shotgun (WGS) entry which is preliminary data.</text>
</comment>
<feature type="region of interest" description="Disordered" evidence="1">
    <location>
        <begin position="1"/>
        <end position="43"/>
    </location>
</feature>
<sequence>MMAAVSSCTDPNADELYDLKKTNNTGGNGEVGADDKDNDAPGN</sequence>
<accession>L8JY62</accession>
<reference evidence="2 3" key="1">
    <citation type="submission" date="2012-12" db="EMBL/GenBank/DDBJ databases">
        <title>Genome assembly of Fulvivirga imtechensis AK7.</title>
        <authorList>
            <person name="Nupur N."/>
            <person name="Khatri I."/>
            <person name="Kumar R."/>
            <person name="Subramanian S."/>
            <person name="Pinnaka A."/>
        </authorList>
    </citation>
    <scope>NUCLEOTIDE SEQUENCE [LARGE SCALE GENOMIC DNA]</scope>
    <source>
        <strain evidence="2 3">AK7</strain>
    </source>
</reference>
<evidence type="ECO:0000313" key="3">
    <source>
        <dbReference type="Proteomes" id="UP000011135"/>
    </source>
</evidence>
<proteinExistence type="predicted"/>